<feature type="chain" id="PRO_5009318554" evidence="1">
    <location>
        <begin position="21"/>
        <end position="81"/>
    </location>
</feature>
<keyword evidence="1" id="KW-0732">Signal</keyword>
<feature type="signal peptide" evidence="1">
    <location>
        <begin position="1"/>
        <end position="20"/>
    </location>
</feature>
<organism evidence="2 3">
    <name type="scientific">Macrostomum lignano</name>
    <dbReference type="NCBI Taxonomy" id="282301"/>
    <lineage>
        <taxon>Eukaryota</taxon>
        <taxon>Metazoa</taxon>
        <taxon>Spiralia</taxon>
        <taxon>Lophotrochozoa</taxon>
        <taxon>Platyhelminthes</taxon>
        <taxon>Rhabditophora</taxon>
        <taxon>Macrostomorpha</taxon>
        <taxon>Macrostomida</taxon>
        <taxon>Macrostomidae</taxon>
        <taxon>Macrostomum</taxon>
    </lineage>
</organism>
<name>A0A1I8F3A5_9PLAT</name>
<evidence type="ECO:0000256" key="1">
    <source>
        <dbReference type="SAM" id="SignalP"/>
    </source>
</evidence>
<proteinExistence type="predicted"/>
<protein>
    <submittedName>
        <fullName evidence="3">Secreted protein</fullName>
    </submittedName>
</protein>
<reference evidence="3" key="1">
    <citation type="submission" date="2016-11" db="UniProtKB">
        <authorList>
            <consortium name="WormBaseParasite"/>
        </authorList>
    </citation>
    <scope>IDENTIFICATION</scope>
</reference>
<keyword evidence="2" id="KW-1185">Reference proteome</keyword>
<accession>A0A1I8F3A5</accession>
<evidence type="ECO:0000313" key="2">
    <source>
        <dbReference type="Proteomes" id="UP000095280"/>
    </source>
</evidence>
<dbReference type="WBParaSite" id="maker-unitig_17978-snap-gene-0.1-mRNA-1">
    <property type="protein sequence ID" value="maker-unitig_17978-snap-gene-0.1-mRNA-1"/>
    <property type="gene ID" value="maker-unitig_17978-snap-gene-0.1"/>
</dbReference>
<dbReference type="AlphaFoldDB" id="A0A1I8F3A5"/>
<sequence>MLAVCCLSLLLASSGRVALGETAEFDDGDALTSEYQLMPDRDELLSDEFKELRRLVEEELGVCSALARERDTWDHLSAGGV</sequence>
<dbReference type="Proteomes" id="UP000095280">
    <property type="component" value="Unplaced"/>
</dbReference>
<evidence type="ECO:0000313" key="3">
    <source>
        <dbReference type="WBParaSite" id="maker-unitig_17978-snap-gene-0.1-mRNA-1"/>
    </source>
</evidence>